<dbReference type="RefSeq" id="XP_046010454.1">
    <property type="nucleotide sequence ID" value="XM_046148377.1"/>
</dbReference>
<sequence>MPSATAALILPAPVSTLFLNSLGSSLRRPAKYASSSAEPRRERGVRLARGVVAPLLAPAERSSSLCLVSSTRLRISEGGGVCKTNGPRQAHQFVRLTTRVSRLGWSVLTPSMTQEGSTTTLPWHRRRDAHWSWLAMDLRICLSLMELQVSALQGLAAATRWT</sequence>
<dbReference type="GeneID" id="70177923"/>
<dbReference type="EMBL" id="JAGTJQ010000007">
    <property type="protein sequence ID" value="KAH7027655.1"/>
    <property type="molecule type" value="Genomic_DNA"/>
</dbReference>
<name>A0A9P9BRU9_9PEZI</name>
<evidence type="ECO:0000313" key="1">
    <source>
        <dbReference type="EMBL" id="KAH7027655.1"/>
    </source>
</evidence>
<proteinExistence type="predicted"/>
<dbReference type="AlphaFoldDB" id="A0A9P9BRU9"/>
<keyword evidence="2" id="KW-1185">Reference proteome</keyword>
<evidence type="ECO:0000313" key="2">
    <source>
        <dbReference type="Proteomes" id="UP000756346"/>
    </source>
</evidence>
<protein>
    <submittedName>
        <fullName evidence="1">Uncharacterized protein</fullName>
    </submittedName>
</protein>
<accession>A0A9P9BRU9</accession>
<comment type="caution">
    <text evidence="1">The sequence shown here is derived from an EMBL/GenBank/DDBJ whole genome shotgun (WGS) entry which is preliminary data.</text>
</comment>
<gene>
    <name evidence="1" type="ORF">B0I36DRAFT_141528</name>
</gene>
<organism evidence="1 2">
    <name type="scientific">Microdochium trichocladiopsis</name>
    <dbReference type="NCBI Taxonomy" id="1682393"/>
    <lineage>
        <taxon>Eukaryota</taxon>
        <taxon>Fungi</taxon>
        <taxon>Dikarya</taxon>
        <taxon>Ascomycota</taxon>
        <taxon>Pezizomycotina</taxon>
        <taxon>Sordariomycetes</taxon>
        <taxon>Xylariomycetidae</taxon>
        <taxon>Xylariales</taxon>
        <taxon>Microdochiaceae</taxon>
        <taxon>Microdochium</taxon>
    </lineage>
</organism>
<dbReference type="Proteomes" id="UP000756346">
    <property type="component" value="Unassembled WGS sequence"/>
</dbReference>
<reference evidence="1" key="1">
    <citation type="journal article" date="2021" name="Nat. Commun.">
        <title>Genetic determinants of endophytism in the Arabidopsis root mycobiome.</title>
        <authorList>
            <person name="Mesny F."/>
            <person name="Miyauchi S."/>
            <person name="Thiergart T."/>
            <person name="Pickel B."/>
            <person name="Atanasova L."/>
            <person name="Karlsson M."/>
            <person name="Huettel B."/>
            <person name="Barry K.W."/>
            <person name="Haridas S."/>
            <person name="Chen C."/>
            <person name="Bauer D."/>
            <person name="Andreopoulos W."/>
            <person name="Pangilinan J."/>
            <person name="LaButti K."/>
            <person name="Riley R."/>
            <person name="Lipzen A."/>
            <person name="Clum A."/>
            <person name="Drula E."/>
            <person name="Henrissat B."/>
            <person name="Kohler A."/>
            <person name="Grigoriev I.V."/>
            <person name="Martin F.M."/>
            <person name="Hacquard S."/>
        </authorList>
    </citation>
    <scope>NUCLEOTIDE SEQUENCE</scope>
    <source>
        <strain evidence="1">MPI-CAGE-CH-0230</strain>
    </source>
</reference>